<name>A0ABW6UJH3_9ACTN</name>
<evidence type="ECO:0008006" key="4">
    <source>
        <dbReference type="Google" id="ProtNLM"/>
    </source>
</evidence>
<dbReference type="RefSeq" id="WP_166681632.1">
    <property type="nucleotide sequence ID" value="NZ_BMVM01000006.1"/>
</dbReference>
<feature type="compositionally biased region" description="Basic and acidic residues" evidence="1">
    <location>
        <begin position="27"/>
        <end position="44"/>
    </location>
</feature>
<evidence type="ECO:0000313" key="2">
    <source>
        <dbReference type="EMBL" id="MFF4523571.1"/>
    </source>
</evidence>
<feature type="region of interest" description="Disordered" evidence="1">
    <location>
        <begin position="27"/>
        <end position="58"/>
    </location>
</feature>
<feature type="compositionally biased region" description="Basic residues" evidence="1">
    <location>
        <begin position="45"/>
        <end position="58"/>
    </location>
</feature>
<evidence type="ECO:0000313" key="3">
    <source>
        <dbReference type="Proteomes" id="UP001602058"/>
    </source>
</evidence>
<gene>
    <name evidence="2" type="ORF">ACFY1D_19455</name>
</gene>
<proteinExistence type="predicted"/>
<dbReference type="Proteomes" id="UP001602058">
    <property type="component" value="Unassembled WGS sequence"/>
</dbReference>
<accession>A0ABW6UJH3</accession>
<dbReference type="EMBL" id="JBIAWJ010000009">
    <property type="protein sequence ID" value="MFF4523571.1"/>
    <property type="molecule type" value="Genomic_DNA"/>
</dbReference>
<organism evidence="2 3">
    <name type="scientific">Streptomyces bluensis</name>
    <dbReference type="NCBI Taxonomy" id="33897"/>
    <lineage>
        <taxon>Bacteria</taxon>
        <taxon>Bacillati</taxon>
        <taxon>Actinomycetota</taxon>
        <taxon>Actinomycetes</taxon>
        <taxon>Kitasatosporales</taxon>
        <taxon>Streptomycetaceae</taxon>
        <taxon>Streptomyces</taxon>
    </lineage>
</organism>
<protein>
    <recommendedName>
        <fullName evidence="4">Resolvase/invertase-type recombinase catalytic domain-containing protein</fullName>
    </recommendedName>
</protein>
<comment type="caution">
    <text evidence="2">The sequence shown here is derived from an EMBL/GenBank/DDBJ whole genome shotgun (WGS) entry which is preliminary data.</text>
</comment>
<reference evidence="2 3" key="1">
    <citation type="submission" date="2024-10" db="EMBL/GenBank/DDBJ databases">
        <title>The Natural Products Discovery Center: Release of the First 8490 Sequenced Strains for Exploring Actinobacteria Biosynthetic Diversity.</title>
        <authorList>
            <person name="Kalkreuter E."/>
            <person name="Kautsar S.A."/>
            <person name="Yang D."/>
            <person name="Bader C.D."/>
            <person name="Teijaro C.N."/>
            <person name="Fluegel L."/>
            <person name="Davis C.M."/>
            <person name="Simpson J.R."/>
            <person name="Lauterbach L."/>
            <person name="Steele A.D."/>
            <person name="Gui C."/>
            <person name="Meng S."/>
            <person name="Li G."/>
            <person name="Viehrig K."/>
            <person name="Ye F."/>
            <person name="Su P."/>
            <person name="Kiefer A.F."/>
            <person name="Nichols A."/>
            <person name="Cepeda A.J."/>
            <person name="Yan W."/>
            <person name="Fan B."/>
            <person name="Jiang Y."/>
            <person name="Adhikari A."/>
            <person name="Zheng C.-J."/>
            <person name="Schuster L."/>
            <person name="Cowan T.M."/>
            <person name="Smanski M.J."/>
            <person name="Chevrette M.G."/>
            <person name="De Carvalho L.P.S."/>
            <person name="Shen B."/>
        </authorList>
    </citation>
    <scope>NUCLEOTIDE SEQUENCE [LARGE SCALE GENOMIC DNA]</scope>
    <source>
        <strain evidence="2 3">NPDC001390</strain>
    </source>
</reference>
<sequence>MFAYELQQIRSAELIREAAEYRIAREARRAGREASRQHDAERGLHSPRPRRHRLARPA</sequence>
<evidence type="ECO:0000256" key="1">
    <source>
        <dbReference type="SAM" id="MobiDB-lite"/>
    </source>
</evidence>
<keyword evidence="3" id="KW-1185">Reference proteome</keyword>